<protein>
    <recommendedName>
        <fullName evidence="3 10">Lysophospholipase</fullName>
        <ecNumber evidence="3 10">3.1.1.5</ecNumber>
    </recommendedName>
</protein>
<evidence type="ECO:0000256" key="5">
    <source>
        <dbReference type="ARBA" id="ARBA00022963"/>
    </source>
</evidence>
<dbReference type="Pfam" id="PF01735">
    <property type="entry name" value="PLA2_B"/>
    <property type="match status" value="1"/>
</dbReference>
<keyword evidence="13" id="KW-1185">Reference proteome</keyword>
<evidence type="ECO:0000256" key="9">
    <source>
        <dbReference type="PROSITE-ProRule" id="PRU00555"/>
    </source>
</evidence>
<dbReference type="EC" id="3.1.1.5" evidence="3 10"/>
<dbReference type="Gene3D" id="3.40.1090.10">
    <property type="entry name" value="Cytosolic phospholipase A2 catalytic domain"/>
    <property type="match status" value="1"/>
</dbReference>
<evidence type="ECO:0000256" key="3">
    <source>
        <dbReference type="ARBA" id="ARBA00013274"/>
    </source>
</evidence>
<evidence type="ECO:0000313" key="13">
    <source>
        <dbReference type="Proteomes" id="UP000249363"/>
    </source>
</evidence>
<comment type="caution">
    <text evidence="12">The sequence shown here is derived from an EMBL/GenBank/DDBJ whole genome shotgun (WGS) entry which is preliminary data.</text>
</comment>
<dbReference type="SMART" id="SM00022">
    <property type="entry name" value="PLAc"/>
    <property type="match status" value="1"/>
</dbReference>
<dbReference type="InterPro" id="IPR002642">
    <property type="entry name" value="LysoPLipase_cat_dom"/>
</dbReference>
<keyword evidence="7" id="KW-0325">Glycoprotein</keyword>
<dbReference type="PANTHER" id="PTHR10728:SF62">
    <property type="entry name" value="LYSOPHOSPHOLIPASE"/>
    <property type="match status" value="1"/>
</dbReference>
<evidence type="ECO:0000256" key="7">
    <source>
        <dbReference type="ARBA" id="ARBA00023180"/>
    </source>
</evidence>
<evidence type="ECO:0000313" key="12">
    <source>
        <dbReference type="EMBL" id="RAO71440.1"/>
    </source>
</evidence>
<evidence type="ECO:0000256" key="2">
    <source>
        <dbReference type="ARBA" id="ARBA00008780"/>
    </source>
</evidence>
<evidence type="ECO:0000256" key="6">
    <source>
        <dbReference type="ARBA" id="ARBA00023098"/>
    </source>
</evidence>
<keyword evidence="4 9" id="KW-0378">Hydrolase</keyword>
<dbReference type="GO" id="GO:0005829">
    <property type="term" value="C:cytosol"/>
    <property type="evidence" value="ECO:0007669"/>
    <property type="project" value="TreeGrafter"/>
</dbReference>
<evidence type="ECO:0000256" key="8">
    <source>
        <dbReference type="ARBA" id="ARBA00049531"/>
    </source>
</evidence>
<dbReference type="EMBL" id="MIKG01000015">
    <property type="protein sequence ID" value="RAO71440.1"/>
    <property type="molecule type" value="Genomic_DNA"/>
</dbReference>
<dbReference type="AlphaFoldDB" id="A0A364L6I5"/>
<keyword evidence="10" id="KW-0732">Signal</keyword>
<dbReference type="PANTHER" id="PTHR10728">
    <property type="entry name" value="CYTOSOLIC PHOSPHOLIPASE A2"/>
    <property type="match status" value="1"/>
</dbReference>
<dbReference type="GO" id="GO:0004623">
    <property type="term" value="F:phospholipase A2 activity"/>
    <property type="evidence" value="ECO:0007669"/>
    <property type="project" value="TreeGrafter"/>
</dbReference>
<dbReference type="GO" id="GO:0046475">
    <property type="term" value="P:glycerophospholipid catabolic process"/>
    <property type="evidence" value="ECO:0007669"/>
    <property type="project" value="TreeGrafter"/>
</dbReference>
<gene>
    <name evidence="12" type="ORF">BHQ10_007452</name>
</gene>
<dbReference type="SUPFAM" id="SSF52151">
    <property type="entry name" value="FabD/lysophospholipase-like"/>
    <property type="match status" value="1"/>
</dbReference>
<name>A0A364L6I5_TALAM</name>
<dbReference type="RefSeq" id="XP_040735955.1">
    <property type="nucleotide sequence ID" value="XM_040880149.1"/>
</dbReference>
<dbReference type="GO" id="GO:0005783">
    <property type="term" value="C:endoplasmic reticulum"/>
    <property type="evidence" value="ECO:0007669"/>
    <property type="project" value="TreeGrafter"/>
</dbReference>
<dbReference type="FunFam" id="3.40.1090.10:FF:000010">
    <property type="entry name" value="Lysophospholipase"/>
    <property type="match status" value="1"/>
</dbReference>
<comment type="function">
    <text evidence="1">Catalyzes the release of fatty acids from lysophospholipids.</text>
</comment>
<keyword evidence="5 9" id="KW-0442">Lipid degradation</keyword>
<comment type="catalytic activity">
    <reaction evidence="8 10">
        <text>a 1-acyl-sn-glycero-3-phosphocholine + H2O = sn-glycerol 3-phosphocholine + a fatty acid + H(+)</text>
        <dbReference type="Rhea" id="RHEA:15177"/>
        <dbReference type="ChEBI" id="CHEBI:15377"/>
        <dbReference type="ChEBI" id="CHEBI:15378"/>
        <dbReference type="ChEBI" id="CHEBI:16870"/>
        <dbReference type="ChEBI" id="CHEBI:28868"/>
        <dbReference type="ChEBI" id="CHEBI:58168"/>
        <dbReference type="EC" id="3.1.1.5"/>
    </reaction>
</comment>
<dbReference type="InterPro" id="IPR016035">
    <property type="entry name" value="Acyl_Trfase/lysoPLipase"/>
</dbReference>
<dbReference type="STRING" id="1196081.A0A364L6I5"/>
<dbReference type="GO" id="GO:0004622">
    <property type="term" value="F:phosphatidylcholine lysophospholipase activity"/>
    <property type="evidence" value="ECO:0007669"/>
    <property type="project" value="UniProtKB-EC"/>
</dbReference>
<reference evidence="12 13" key="1">
    <citation type="journal article" date="2017" name="Biotechnol. Biofuels">
        <title>Differential beta-glucosidase expression as a function of carbon source availability in Talaromyces amestolkiae: a genomic and proteomic approach.</title>
        <authorList>
            <person name="de Eugenio L.I."/>
            <person name="Mendez-Liter J.A."/>
            <person name="Nieto-Dominguez M."/>
            <person name="Alonso L."/>
            <person name="Gil-Munoz J."/>
            <person name="Barriuso J."/>
            <person name="Prieto A."/>
            <person name="Martinez M.J."/>
        </authorList>
    </citation>
    <scope>NUCLEOTIDE SEQUENCE [LARGE SCALE GENOMIC DNA]</scope>
    <source>
        <strain evidence="12 13">CIB</strain>
    </source>
</reference>
<dbReference type="OrthoDB" id="4084751at2759"/>
<accession>A0A364L6I5</accession>
<organism evidence="12 13">
    <name type="scientific">Talaromyces amestolkiae</name>
    <dbReference type="NCBI Taxonomy" id="1196081"/>
    <lineage>
        <taxon>Eukaryota</taxon>
        <taxon>Fungi</taxon>
        <taxon>Dikarya</taxon>
        <taxon>Ascomycota</taxon>
        <taxon>Pezizomycotina</taxon>
        <taxon>Eurotiomycetes</taxon>
        <taxon>Eurotiomycetidae</taxon>
        <taxon>Eurotiales</taxon>
        <taxon>Trichocomaceae</taxon>
        <taxon>Talaromyces</taxon>
        <taxon>Talaromyces sect. Talaromyces</taxon>
    </lineage>
</organism>
<comment type="similarity">
    <text evidence="2 10">Belongs to the lysophospholipase family.</text>
</comment>
<evidence type="ECO:0000256" key="10">
    <source>
        <dbReference type="RuleBase" id="RU362103"/>
    </source>
</evidence>
<feature type="signal peptide" evidence="10">
    <location>
        <begin position="1"/>
        <end position="20"/>
    </location>
</feature>
<proteinExistence type="inferred from homology"/>
<evidence type="ECO:0000256" key="4">
    <source>
        <dbReference type="ARBA" id="ARBA00022801"/>
    </source>
</evidence>
<feature type="domain" description="PLA2c" evidence="11">
    <location>
        <begin position="41"/>
        <end position="588"/>
    </location>
</feature>
<evidence type="ECO:0000256" key="1">
    <source>
        <dbReference type="ARBA" id="ARBA00002169"/>
    </source>
</evidence>
<keyword evidence="6 9" id="KW-0443">Lipid metabolism</keyword>
<evidence type="ECO:0000259" key="11">
    <source>
        <dbReference type="PROSITE" id="PS51210"/>
    </source>
</evidence>
<feature type="chain" id="PRO_5016486687" description="Lysophospholipase" evidence="10">
    <location>
        <begin position="21"/>
        <end position="634"/>
    </location>
</feature>
<dbReference type="PROSITE" id="PS51210">
    <property type="entry name" value="PLA2C"/>
    <property type="match status" value="1"/>
</dbReference>
<dbReference type="GeneID" id="63796667"/>
<dbReference type="Proteomes" id="UP000249363">
    <property type="component" value="Unassembled WGS sequence"/>
</dbReference>
<sequence length="634" mass="67454">MRTIQSIALVAGLLSDVATADNVIPRALPNAPNGYAPANVSCPAARPTIRSAATLSSNETSWLSLRRNHTTQAMRDFFGHVNISNFDAVSYINSVANDNATNLPNVAIAVSGGGYRAMLSGGGALKAFDSRTPNSTTAGQVGGLLQTATYVSGLSGGSWLLASLYVNNFTTIGDLQADGKGEAWQLGQSILEGPSTGGFQLLSTAEYYNTISDQVQAKSDAGFETTLTDIWARMLSFQFINATDGGPNYTWSSIALEDNFASGSIPMPLVVADLRSPGEKIVGANSTVMEFSPFEFGSWDPTIFGFAPLEYLGSKFNSGSLPENESCVRGYDNAGFVFGTSSTLFNDFIQYVNSTGLPSVLENLITAGLNKLGQANEDIADYVNPFYNYTKNTGLVAQTETLNVVDGGEDDQNIPLHPLIQPTRHVDVIFAVDSSADTTESWPNGTSLVYTYERSLNSTGVGNGTSFPAVPDVNTFINKGLNTHPTFFGCNSSNTSSPTPLIVYLPNYPYVAYSNISTLSLSINNTERDAIIQNAYDMATMANGTRDADWPACVGCAILSRSFERTNTTVPDICNTCFDRYCWDGTTNSTTPATYNPSSYLATLNVTSTSVAGSVKIPTVLLALGTVAMTAMAL</sequence>